<sequence length="124" mass="13702">MVQGHACSAFSGEFNTSTIPRCLIEGDMIFSSSLTSGSKVMGSIEIVTTLVELRPSNGIGSVNFIENRFHRPKSGGDYDSSAMTILRNAYRGIEGLAMDTQFRSLQERLITLTHNQSYYLNNSR</sequence>
<dbReference type="InterPro" id="IPR024074">
    <property type="entry name" value="AS_cat/multimer_dom_body"/>
</dbReference>
<evidence type="ECO:0000313" key="2">
    <source>
        <dbReference type="EMBL" id="KAF2840474.1"/>
    </source>
</evidence>
<protein>
    <recommendedName>
        <fullName evidence="1">Arginosuccinate synthase C-terminal domain-containing protein</fullName>
    </recommendedName>
</protein>
<accession>A0A9P4SDI8</accession>
<proteinExistence type="predicted"/>
<keyword evidence="3" id="KW-1185">Reference proteome</keyword>
<evidence type="ECO:0000259" key="1">
    <source>
        <dbReference type="Pfam" id="PF20979"/>
    </source>
</evidence>
<dbReference type="SUPFAM" id="SSF69864">
    <property type="entry name" value="Argininosuccinate synthetase, C-terminal domain"/>
    <property type="match status" value="1"/>
</dbReference>
<evidence type="ECO:0000313" key="3">
    <source>
        <dbReference type="Proteomes" id="UP000799429"/>
    </source>
</evidence>
<dbReference type="GO" id="GO:0004055">
    <property type="term" value="F:argininosuccinate synthase activity"/>
    <property type="evidence" value="ECO:0007669"/>
    <property type="project" value="InterPro"/>
</dbReference>
<comment type="caution">
    <text evidence="2">The sequence shown here is derived from an EMBL/GenBank/DDBJ whole genome shotgun (WGS) entry which is preliminary data.</text>
</comment>
<dbReference type="InterPro" id="IPR048268">
    <property type="entry name" value="Arginosuc_syn_C"/>
</dbReference>
<feature type="domain" description="Arginosuccinate synthase C-terminal" evidence="1">
    <location>
        <begin position="39"/>
        <end position="109"/>
    </location>
</feature>
<gene>
    <name evidence="2" type="ORF">M501DRAFT_1015525</name>
</gene>
<name>A0A9P4SDI8_9PEZI</name>
<dbReference type="AlphaFoldDB" id="A0A9P4SDI8"/>
<dbReference type="EMBL" id="MU006093">
    <property type="protein sequence ID" value="KAF2840474.1"/>
    <property type="molecule type" value="Genomic_DNA"/>
</dbReference>
<reference evidence="2" key="1">
    <citation type="journal article" date="2020" name="Stud. Mycol.">
        <title>101 Dothideomycetes genomes: a test case for predicting lifestyles and emergence of pathogens.</title>
        <authorList>
            <person name="Haridas S."/>
            <person name="Albert R."/>
            <person name="Binder M."/>
            <person name="Bloem J."/>
            <person name="Labutti K."/>
            <person name="Salamov A."/>
            <person name="Andreopoulos B."/>
            <person name="Baker S."/>
            <person name="Barry K."/>
            <person name="Bills G."/>
            <person name="Bluhm B."/>
            <person name="Cannon C."/>
            <person name="Castanera R."/>
            <person name="Culley D."/>
            <person name="Daum C."/>
            <person name="Ezra D."/>
            <person name="Gonzalez J."/>
            <person name="Henrissat B."/>
            <person name="Kuo A."/>
            <person name="Liang C."/>
            <person name="Lipzen A."/>
            <person name="Lutzoni F."/>
            <person name="Magnuson J."/>
            <person name="Mondo S."/>
            <person name="Nolan M."/>
            <person name="Ohm R."/>
            <person name="Pangilinan J."/>
            <person name="Park H.-J."/>
            <person name="Ramirez L."/>
            <person name="Alfaro M."/>
            <person name="Sun H."/>
            <person name="Tritt A."/>
            <person name="Yoshinaga Y."/>
            <person name="Zwiers L.-H."/>
            <person name="Turgeon B."/>
            <person name="Goodwin S."/>
            <person name="Spatafora J."/>
            <person name="Crous P."/>
            <person name="Grigoriev I."/>
        </authorList>
    </citation>
    <scope>NUCLEOTIDE SEQUENCE</scope>
    <source>
        <strain evidence="2">CBS 101060</strain>
    </source>
</reference>
<dbReference type="Gene3D" id="3.90.1260.10">
    <property type="entry name" value="Argininosuccinate synthetase, chain A, domain 2"/>
    <property type="match status" value="1"/>
</dbReference>
<dbReference type="Pfam" id="PF20979">
    <property type="entry name" value="Arginosuc_syn_C"/>
    <property type="match status" value="1"/>
</dbReference>
<organism evidence="2 3">
    <name type="scientific">Patellaria atrata CBS 101060</name>
    <dbReference type="NCBI Taxonomy" id="1346257"/>
    <lineage>
        <taxon>Eukaryota</taxon>
        <taxon>Fungi</taxon>
        <taxon>Dikarya</taxon>
        <taxon>Ascomycota</taxon>
        <taxon>Pezizomycotina</taxon>
        <taxon>Dothideomycetes</taxon>
        <taxon>Dothideomycetes incertae sedis</taxon>
        <taxon>Patellariales</taxon>
        <taxon>Patellariaceae</taxon>
        <taxon>Patellaria</taxon>
    </lineage>
</organism>
<dbReference type="Proteomes" id="UP000799429">
    <property type="component" value="Unassembled WGS sequence"/>
</dbReference>